<dbReference type="PROSITE" id="PS51257">
    <property type="entry name" value="PROKAR_LIPOPROTEIN"/>
    <property type="match status" value="1"/>
</dbReference>
<dbReference type="Proteomes" id="UP001057520">
    <property type="component" value="Chromosome"/>
</dbReference>
<accession>A0ABY4ZUQ0</accession>
<name>A0ABY4ZUQ0_9CAUL</name>
<evidence type="ECO:0000313" key="8">
    <source>
        <dbReference type="Proteomes" id="UP001057520"/>
    </source>
</evidence>
<dbReference type="InterPro" id="IPR036328">
    <property type="entry name" value="MliC_sf"/>
</dbReference>
<evidence type="ECO:0000256" key="1">
    <source>
        <dbReference type="ARBA" id="ARBA00022729"/>
    </source>
</evidence>
<keyword evidence="3" id="KW-0564">Palmitate</keyword>
<feature type="domain" description="C-type lysozyme inhibitor" evidence="6">
    <location>
        <begin position="33"/>
        <end position="91"/>
    </location>
</feature>
<feature type="signal peptide" evidence="5">
    <location>
        <begin position="1"/>
        <end position="19"/>
    </location>
</feature>
<evidence type="ECO:0000259" key="6">
    <source>
        <dbReference type="Pfam" id="PF09864"/>
    </source>
</evidence>
<dbReference type="Gene3D" id="2.40.128.200">
    <property type="match status" value="1"/>
</dbReference>
<protein>
    <submittedName>
        <fullName evidence="7">MliC family protein</fullName>
    </submittedName>
</protein>
<dbReference type="EMBL" id="CP096040">
    <property type="protein sequence ID" value="USQ95924.1"/>
    <property type="molecule type" value="Genomic_DNA"/>
</dbReference>
<evidence type="ECO:0000313" key="7">
    <source>
        <dbReference type="EMBL" id="USQ95924.1"/>
    </source>
</evidence>
<dbReference type="SUPFAM" id="SSF141488">
    <property type="entry name" value="YdhA-like"/>
    <property type="match status" value="1"/>
</dbReference>
<organism evidence="7 8">
    <name type="scientific">Caulobacter segnis</name>
    <dbReference type="NCBI Taxonomy" id="88688"/>
    <lineage>
        <taxon>Bacteria</taxon>
        <taxon>Pseudomonadati</taxon>
        <taxon>Pseudomonadota</taxon>
        <taxon>Alphaproteobacteria</taxon>
        <taxon>Caulobacterales</taxon>
        <taxon>Caulobacteraceae</taxon>
        <taxon>Caulobacter</taxon>
    </lineage>
</organism>
<sequence>MRRVLVPLAVLAVTVAGCATVAPMDSTDAPIRYACKAGKRFTAAYALHGKRVVVSAGGTTRTLKLARSGSGARYAAGDAEIWSKGADATLKGFPGGPYADCRSQ</sequence>
<feature type="chain" id="PRO_5046171972" evidence="5">
    <location>
        <begin position="20"/>
        <end position="104"/>
    </location>
</feature>
<keyword evidence="8" id="KW-1185">Reference proteome</keyword>
<gene>
    <name evidence="7" type="ORF">MZV50_25875</name>
</gene>
<proteinExistence type="predicted"/>
<keyword evidence="4" id="KW-0449">Lipoprotein</keyword>
<evidence type="ECO:0000256" key="4">
    <source>
        <dbReference type="ARBA" id="ARBA00023288"/>
    </source>
</evidence>
<evidence type="ECO:0000256" key="5">
    <source>
        <dbReference type="SAM" id="SignalP"/>
    </source>
</evidence>
<keyword evidence="1 5" id="KW-0732">Signal</keyword>
<evidence type="ECO:0000256" key="3">
    <source>
        <dbReference type="ARBA" id="ARBA00023139"/>
    </source>
</evidence>
<dbReference type="InterPro" id="IPR018660">
    <property type="entry name" value="MliC"/>
</dbReference>
<dbReference type="Pfam" id="PF09864">
    <property type="entry name" value="MliC"/>
    <property type="match status" value="1"/>
</dbReference>
<evidence type="ECO:0000256" key="2">
    <source>
        <dbReference type="ARBA" id="ARBA00023136"/>
    </source>
</evidence>
<reference evidence="7 8" key="1">
    <citation type="submission" date="2022-04" db="EMBL/GenBank/DDBJ databases">
        <title>Genome sequence of soybean root-associated Caulobacter segnis RL271.</title>
        <authorList>
            <person name="Longley R."/>
            <person name="Bonito G."/>
            <person name="Trigodet F."/>
            <person name="Crosson S."/>
            <person name="Fiebig A."/>
        </authorList>
    </citation>
    <scope>NUCLEOTIDE SEQUENCE [LARGE SCALE GENOMIC DNA]</scope>
    <source>
        <strain evidence="7 8">RL271</strain>
    </source>
</reference>
<keyword evidence="2" id="KW-0472">Membrane</keyword>